<dbReference type="Proteomes" id="UP001501585">
    <property type="component" value="Unassembled WGS sequence"/>
</dbReference>
<evidence type="ECO:0000256" key="2">
    <source>
        <dbReference type="PROSITE-ProRule" id="PRU00335"/>
    </source>
</evidence>
<keyword evidence="5" id="KW-1185">Reference proteome</keyword>
<dbReference type="InterPro" id="IPR001647">
    <property type="entry name" value="HTH_TetR"/>
</dbReference>
<accession>A0ABP5EY72</accession>
<evidence type="ECO:0000313" key="4">
    <source>
        <dbReference type="EMBL" id="GAA2009155.1"/>
    </source>
</evidence>
<comment type="caution">
    <text evidence="4">The sequence shown here is derived from an EMBL/GenBank/DDBJ whole genome shotgun (WGS) entry which is preliminary data.</text>
</comment>
<protein>
    <recommendedName>
        <fullName evidence="3">HTH tetR-type domain-containing protein</fullName>
    </recommendedName>
</protein>
<evidence type="ECO:0000313" key="5">
    <source>
        <dbReference type="Proteomes" id="UP001501585"/>
    </source>
</evidence>
<dbReference type="PROSITE" id="PS50977">
    <property type="entry name" value="HTH_TETR_2"/>
    <property type="match status" value="1"/>
</dbReference>
<keyword evidence="1 2" id="KW-0238">DNA-binding</keyword>
<feature type="domain" description="HTH tetR-type" evidence="3">
    <location>
        <begin position="17"/>
        <end position="77"/>
    </location>
</feature>
<evidence type="ECO:0000259" key="3">
    <source>
        <dbReference type="PROSITE" id="PS50977"/>
    </source>
</evidence>
<reference evidence="5" key="1">
    <citation type="journal article" date="2019" name="Int. J. Syst. Evol. Microbiol.">
        <title>The Global Catalogue of Microorganisms (GCM) 10K type strain sequencing project: providing services to taxonomists for standard genome sequencing and annotation.</title>
        <authorList>
            <consortium name="The Broad Institute Genomics Platform"/>
            <consortium name="The Broad Institute Genome Sequencing Center for Infectious Disease"/>
            <person name="Wu L."/>
            <person name="Ma J."/>
        </authorList>
    </citation>
    <scope>NUCLEOTIDE SEQUENCE [LARGE SCALE GENOMIC DNA]</scope>
    <source>
        <strain evidence="5">JCM 15313</strain>
    </source>
</reference>
<proteinExistence type="predicted"/>
<name>A0ABP5EY72_9ACTN</name>
<sequence length="194" mass="21535">MSVDLPGGRDGRVSRGSRRRAELLDAAVRVAERAGVAEVGHRSVARESGTSLGSVGYHFPDRIRLLQALFHHAVDQAEARMTAMAADSPCRAHMLAELLADSASEGRGRVLVEYELELLAARCPELRTVASVRRRLLLAILEDLTGEERIARHAVDEIEGIRFRVAVGAEPLSLRDARGRMREIFDQHARWLQR</sequence>
<dbReference type="Pfam" id="PF00440">
    <property type="entry name" value="TetR_N"/>
    <property type="match status" value="1"/>
</dbReference>
<dbReference type="Gene3D" id="1.10.357.10">
    <property type="entry name" value="Tetracycline Repressor, domain 2"/>
    <property type="match status" value="1"/>
</dbReference>
<feature type="DNA-binding region" description="H-T-H motif" evidence="2">
    <location>
        <begin position="40"/>
        <end position="59"/>
    </location>
</feature>
<organism evidence="4 5">
    <name type="scientific">Nocardiopsis rhodophaea</name>
    <dbReference type="NCBI Taxonomy" id="280238"/>
    <lineage>
        <taxon>Bacteria</taxon>
        <taxon>Bacillati</taxon>
        <taxon>Actinomycetota</taxon>
        <taxon>Actinomycetes</taxon>
        <taxon>Streptosporangiales</taxon>
        <taxon>Nocardiopsidaceae</taxon>
        <taxon>Nocardiopsis</taxon>
    </lineage>
</organism>
<evidence type="ECO:0000256" key="1">
    <source>
        <dbReference type="ARBA" id="ARBA00023125"/>
    </source>
</evidence>
<gene>
    <name evidence="4" type="ORF">GCM10009799_41230</name>
</gene>
<dbReference type="InterPro" id="IPR009057">
    <property type="entry name" value="Homeodomain-like_sf"/>
</dbReference>
<dbReference type="EMBL" id="BAAAPC010000019">
    <property type="protein sequence ID" value="GAA2009155.1"/>
    <property type="molecule type" value="Genomic_DNA"/>
</dbReference>
<dbReference type="RefSeq" id="WP_344108924.1">
    <property type="nucleotide sequence ID" value="NZ_BAAAPC010000019.1"/>
</dbReference>
<dbReference type="SUPFAM" id="SSF46689">
    <property type="entry name" value="Homeodomain-like"/>
    <property type="match status" value="1"/>
</dbReference>